<dbReference type="PANTHER" id="PTHR32196">
    <property type="entry name" value="ABC TRANSPORTER PERMEASE PROTEIN YPHD-RELATED-RELATED"/>
    <property type="match status" value="1"/>
</dbReference>
<evidence type="ECO:0000256" key="6">
    <source>
        <dbReference type="ARBA" id="ARBA00022989"/>
    </source>
</evidence>
<evidence type="ECO:0000256" key="1">
    <source>
        <dbReference type="ARBA" id="ARBA00004651"/>
    </source>
</evidence>
<dbReference type="InterPro" id="IPR001851">
    <property type="entry name" value="ABC_transp_permease"/>
</dbReference>
<feature type="transmembrane region" description="Helical" evidence="8">
    <location>
        <begin position="238"/>
        <end position="258"/>
    </location>
</feature>
<dbReference type="Proteomes" id="UP000030377">
    <property type="component" value="Unassembled WGS sequence"/>
</dbReference>
<organism evidence="9 10">
    <name type="scientific">Bradyrhizobium japonicum</name>
    <dbReference type="NCBI Taxonomy" id="375"/>
    <lineage>
        <taxon>Bacteria</taxon>
        <taxon>Pseudomonadati</taxon>
        <taxon>Pseudomonadota</taxon>
        <taxon>Alphaproteobacteria</taxon>
        <taxon>Hyphomicrobiales</taxon>
        <taxon>Nitrobacteraceae</taxon>
        <taxon>Bradyrhizobium</taxon>
    </lineage>
</organism>
<evidence type="ECO:0000256" key="8">
    <source>
        <dbReference type="SAM" id="Phobius"/>
    </source>
</evidence>
<keyword evidence="2" id="KW-0813">Transport</keyword>
<proteinExistence type="predicted"/>
<accession>A0A0A3XUN3</accession>
<keyword evidence="3" id="KW-1003">Cell membrane</keyword>
<keyword evidence="6 8" id="KW-1133">Transmembrane helix</keyword>
<comment type="subcellular location">
    <subcellularLocation>
        <location evidence="1">Cell membrane</location>
        <topology evidence="1">Multi-pass membrane protein</topology>
    </subcellularLocation>
</comment>
<gene>
    <name evidence="9" type="ORF">MA20_18860</name>
</gene>
<dbReference type="GO" id="GO:0022857">
    <property type="term" value="F:transmembrane transporter activity"/>
    <property type="evidence" value="ECO:0007669"/>
    <property type="project" value="InterPro"/>
</dbReference>
<dbReference type="Pfam" id="PF02653">
    <property type="entry name" value="BPD_transp_2"/>
    <property type="match status" value="1"/>
</dbReference>
<sequence>MKRFRFNQQEIVFAVFALLFLLFSIFLRGFLTPDNMLTLLQNVAVLGILGLAMAIVVIGRGIDISLIAALAVPPGLVLQMVQNGHSLPASLLTAVLLTIAFGLVNGWLIAYAEVPSLFATLATGLLLAGLGQTALFQLDVVQWSPGMDGFERLGQGTILGIPTSIWMFAIACIVVAFLLRQTRWGAYIYAIGDNPYAARVTGIPSRPIIVLQYVITALIGCFAGLVMAASVNSMPTRIFNSTLIYDVILVVVLGGIGLSGGRGGVLNVVIGTLVIGTMLNGMTIMDISYAGQNLIKGVVLLLAVITDSFLNPRNEETAQQGDI</sequence>
<dbReference type="EMBL" id="JRPN01000015">
    <property type="protein sequence ID" value="KGT78192.1"/>
    <property type="molecule type" value="Genomic_DNA"/>
</dbReference>
<evidence type="ECO:0000313" key="9">
    <source>
        <dbReference type="EMBL" id="KGT78192.1"/>
    </source>
</evidence>
<evidence type="ECO:0000256" key="3">
    <source>
        <dbReference type="ARBA" id="ARBA00022475"/>
    </source>
</evidence>
<evidence type="ECO:0000256" key="7">
    <source>
        <dbReference type="ARBA" id="ARBA00023136"/>
    </source>
</evidence>
<dbReference type="AlphaFoldDB" id="A0A0A3XUN3"/>
<dbReference type="CDD" id="cd06579">
    <property type="entry name" value="TM_PBP1_transp_AraH_like"/>
    <property type="match status" value="1"/>
</dbReference>
<feature type="transmembrane region" description="Helical" evidence="8">
    <location>
        <begin position="37"/>
        <end position="57"/>
    </location>
</feature>
<name>A0A0A3XUN3_BRAJP</name>
<keyword evidence="5 8" id="KW-0812">Transmembrane</keyword>
<comment type="caution">
    <text evidence="9">The sequence shown here is derived from an EMBL/GenBank/DDBJ whole genome shotgun (WGS) entry which is preliminary data.</text>
</comment>
<reference evidence="9 10" key="1">
    <citation type="submission" date="2014-09" db="EMBL/GenBank/DDBJ databases">
        <title>Draft genome of Bradyrhizobium japonicum Is-34.</title>
        <authorList>
            <person name="Tsurumaru H."/>
            <person name="Yamakawa T."/>
            <person name="Hashimoto S."/>
            <person name="Okizaki K."/>
            <person name="Kanesaki Y."/>
            <person name="Yoshikawa H."/>
            <person name="Yajima S."/>
        </authorList>
    </citation>
    <scope>NUCLEOTIDE SEQUENCE [LARGE SCALE GENOMIC DNA]</scope>
    <source>
        <strain evidence="9 10">Is-34</strain>
    </source>
</reference>
<dbReference type="RefSeq" id="WP_028157322.1">
    <property type="nucleotide sequence ID" value="NZ_CP081350.1"/>
</dbReference>
<feature type="transmembrane region" description="Helical" evidence="8">
    <location>
        <begin position="158"/>
        <end position="179"/>
    </location>
</feature>
<feature type="transmembrane region" description="Helical" evidence="8">
    <location>
        <begin position="64"/>
        <end position="81"/>
    </location>
</feature>
<dbReference type="STRING" id="375.BKD09_RS45770"/>
<keyword evidence="4" id="KW-0997">Cell inner membrane</keyword>
<keyword evidence="7 8" id="KW-0472">Membrane</keyword>
<evidence type="ECO:0000256" key="4">
    <source>
        <dbReference type="ARBA" id="ARBA00022519"/>
    </source>
</evidence>
<evidence type="ECO:0000256" key="5">
    <source>
        <dbReference type="ARBA" id="ARBA00022692"/>
    </source>
</evidence>
<evidence type="ECO:0000256" key="2">
    <source>
        <dbReference type="ARBA" id="ARBA00022448"/>
    </source>
</evidence>
<feature type="transmembrane region" description="Helical" evidence="8">
    <location>
        <begin position="265"/>
        <end position="284"/>
    </location>
</feature>
<feature type="transmembrane region" description="Helical" evidence="8">
    <location>
        <begin position="117"/>
        <end position="138"/>
    </location>
</feature>
<dbReference type="GO" id="GO:0005886">
    <property type="term" value="C:plasma membrane"/>
    <property type="evidence" value="ECO:0007669"/>
    <property type="project" value="UniProtKB-SubCell"/>
</dbReference>
<feature type="transmembrane region" description="Helical" evidence="8">
    <location>
        <begin position="12"/>
        <end position="31"/>
    </location>
</feature>
<protein>
    <submittedName>
        <fullName evidence="9">ABC transporter permease</fullName>
    </submittedName>
</protein>
<feature type="transmembrane region" description="Helical" evidence="8">
    <location>
        <begin position="208"/>
        <end position="232"/>
    </location>
</feature>
<evidence type="ECO:0000313" key="10">
    <source>
        <dbReference type="Proteomes" id="UP000030377"/>
    </source>
</evidence>
<dbReference type="PANTHER" id="PTHR32196:SF21">
    <property type="entry name" value="ABC TRANSPORTER PERMEASE PROTEIN YPHD-RELATED"/>
    <property type="match status" value="1"/>
</dbReference>
<feature type="transmembrane region" description="Helical" evidence="8">
    <location>
        <begin position="87"/>
        <end position="110"/>
    </location>
</feature>